<keyword evidence="2 5" id="KW-0479">Metal-binding</keyword>
<name>A0A0D2XX53_FUSOF</name>
<dbReference type="GO" id="GO:0016705">
    <property type="term" value="F:oxidoreductase activity, acting on paired donors, with incorporation or reduction of molecular oxygen"/>
    <property type="evidence" value="ECO:0007669"/>
    <property type="project" value="InterPro"/>
</dbReference>
<dbReference type="InterPro" id="IPR050364">
    <property type="entry name" value="Cytochrome_P450_fung"/>
</dbReference>
<dbReference type="PANTHER" id="PTHR46300:SF5">
    <property type="entry name" value="CYTOCHROME P450"/>
    <property type="match status" value="1"/>
</dbReference>
<keyword evidence="6" id="KW-0503">Monooxygenase</keyword>
<dbReference type="PRINTS" id="PR00463">
    <property type="entry name" value="EP450I"/>
</dbReference>
<evidence type="ECO:0000256" key="1">
    <source>
        <dbReference type="ARBA" id="ARBA00010617"/>
    </source>
</evidence>
<accession>A0A0D2XX53</accession>
<reference evidence="7" key="2">
    <citation type="submission" date="2025-08" db="UniProtKB">
        <authorList>
            <consortium name="EnsemblFungi"/>
        </authorList>
    </citation>
    <scope>IDENTIFICATION</scope>
    <source>
        <strain evidence="7">4287 / CBS 123668 / FGSC 9935 / NRRL 34936</strain>
    </source>
</reference>
<dbReference type="InterPro" id="IPR002401">
    <property type="entry name" value="Cyt_P450_E_grp-I"/>
</dbReference>
<dbReference type="Pfam" id="PF00067">
    <property type="entry name" value="p450"/>
    <property type="match status" value="1"/>
</dbReference>
<evidence type="ECO:0000256" key="6">
    <source>
        <dbReference type="RuleBase" id="RU000461"/>
    </source>
</evidence>
<protein>
    <submittedName>
        <fullName evidence="7">Uncharacterized protein</fullName>
    </submittedName>
</protein>
<evidence type="ECO:0000256" key="3">
    <source>
        <dbReference type="ARBA" id="ARBA00023002"/>
    </source>
</evidence>
<evidence type="ECO:0000313" key="7">
    <source>
        <dbReference type="EnsemblFungi" id="FOXG_08569P0"/>
    </source>
</evidence>
<dbReference type="GO" id="GO:0005506">
    <property type="term" value="F:iron ion binding"/>
    <property type="evidence" value="ECO:0007669"/>
    <property type="project" value="InterPro"/>
</dbReference>
<keyword evidence="5 6" id="KW-0349">Heme</keyword>
<dbReference type="GO" id="GO:0004497">
    <property type="term" value="F:monooxygenase activity"/>
    <property type="evidence" value="ECO:0007669"/>
    <property type="project" value="UniProtKB-KW"/>
</dbReference>
<feature type="binding site" description="axial binding residue" evidence="5">
    <location>
        <position position="350"/>
    </location>
    <ligand>
        <name>heme</name>
        <dbReference type="ChEBI" id="CHEBI:30413"/>
    </ligand>
    <ligandPart>
        <name>Fe</name>
        <dbReference type="ChEBI" id="CHEBI:18248"/>
    </ligandPart>
</feature>
<keyword evidence="4 5" id="KW-0408">Iron</keyword>
<dbReference type="PROSITE" id="PS00086">
    <property type="entry name" value="CYTOCHROME_P450"/>
    <property type="match status" value="1"/>
</dbReference>
<dbReference type="AlphaFoldDB" id="A0A0D2XX53"/>
<reference evidence="8" key="1">
    <citation type="journal article" date="2012" name="Mol. Plant Microbe Interact.">
        <title>A highly conserved effector in Fusarium oxysporum is required for full virulence on Arabidopsis.</title>
        <authorList>
            <person name="Thatcher L.F."/>
            <person name="Gardiner D.M."/>
            <person name="Kazan K."/>
            <person name="Manners J."/>
        </authorList>
    </citation>
    <scope>NUCLEOTIDE SEQUENCE [LARGE SCALE GENOMIC DNA]</scope>
    <source>
        <strain evidence="8">Fo5176</strain>
    </source>
</reference>
<evidence type="ECO:0000256" key="5">
    <source>
        <dbReference type="PIRSR" id="PIRSR602401-1"/>
    </source>
</evidence>
<dbReference type="Proteomes" id="UP000002489">
    <property type="component" value="Unassembled WGS sequence"/>
</dbReference>
<dbReference type="Gene3D" id="1.10.630.10">
    <property type="entry name" value="Cytochrome P450"/>
    <property type="match status" value="2"/>
</dbReference>
<dbReference type="SUPFAM" id="SSF48264">
    <property type="entry name" value="Cytochrome P450"/>
    <property type="match status" value="1"/>
</dbReference>
<dbReference type="GO" id="GO:0020037">
    <property type="term" value="F:heme binding"/>
    <property type="evidence" value="ECO:0007669"/>
    <property type="project" value="InterPro"/>
</dbReference>
<comment type="cofactor">
    <cofactor evidence="5">
        <name>heme</name>
        <dbReference type="ChEBI" id="CHEBI:30413"/>
    </cofactor>
</comment>
<organism evidence="7 8">
    <name type="scientific">Fusarium oxysporum (strain Fo5176)</name>
    <name type="common">Fusarium vascular wilt</name>
    <dbReference type="NCBI Taxonomy" id="660025"/>
    <lineage>
        <taxon>Eukaryota</taxon>
        <taxon>Fungi</taxon>
        <taxon>Dikarya</taxon>
        <taxon>Ascomycota</taxon>
        <taxon>Pezizomycotina</taxon>
        <taxon>Sordariomycetes</taxon>
        <taxon>Hypocreomycetidae</taxon>
        <taxon>Hypocreales</taxon>
        <taxon>Nectriaceae</taxon>
        <taxon>Fusarium</taxon>
        <taxon>Fusarium oxysporum species complex</taxon>
    </lineage>
</organism>
<comment type="similarity">
    <text evidence="1 6">Belongs to the cytochrome P450 family.</text>
</comment>
<dbReference type="InterPro" id="IPR017972">
    <property type="entry name" value="Cyt_P450_CS"/>
</dbReference>
<dbReference type="PANTHER" id="PTHR46300">
    <property type="entry name" value="P450, PUTATIVE (EUROFUNG)-RELATED-RELATED"/>
    <property type="match status" value="1"/>
</dbReference>
<dbReference type="EnsemblFungi" id="FOXG_08569T0">
    <property type="protein sequence ID" value="FOXG_08569P0"/>
    <property type="gene ID" value="FOXG_08569"/>
</dbReference>
<evidence type="ECO:0000313" key="8">
    <source>
        <dbReference type="Proteomes" id="UP000002489"/>
    </source>
</evidence>
<evidence type="ECO:0000256" key="2">
    <source>
        <dbReference type="ARBA" id="ARBA00022723"/>
    </source>
</evidence>
<sequence>MIEHYPSQALFGLTLAIATILLLAWARWRSRPTLPLPPGPPSEFLLGHSRVIPKENAAAVYAKWSKEYIVLNSADVARDILDKKGANFCDRPRFTLLKIKLLQTSFSNTNVRQWHSLQITEARRTIRDILKKPKTWETSLRRLAVAIVLQVNYGTQVLEDDDPYIQIANDAMYATGNGGVPANIRYLPDCIVRDWSLRFARQWRWAIKKLHDVPLAAAQAEYHRDDHYRNTSLTHLLLREYKDKEFRGQEQQWSLDDIKGAAGAVFIAGADTESSQSWSPLAPLGIPHKSLHDDIYKGMLIPKGTVVYANAYAMAHDERVYKNPHDFNPDRYEAGEPFPVGNFGFGRRVCVGRFLADNSVWIMVATMLSVLRFCKKMSSDGKPIEPRVRFTNGGTWYIISTVPMACFALTHSLQ</sequence>
<proteinExistence type="inferred from homology"/>
<keyword evidence="3 6" id="KW-0560">Oxidoreductase</keyword>
<dbReference type="InterPro" id="IPR001128">
    <property type="entry name" value="Cyt_P450"/>
</dbReference>
<dbReference type="InterPro" id="IPR036396">
    <property type="entry name" value="Cyt_P450_sf"/>
</dbReference>
<evidence type="ECO:0000256" key="4">
    <source>
        <dbReference type="ARBA" id="ARBA00023004"/>
    </source>
</evidence>